<keyword evidence="6 8" id="KW-1133">Transmembrane helix</keyword>
<evidence type="ECO:0000313" key="10">
    <source>
        <dbReference type="Proteomes" id="UP000043763"/>
    </source>
</evidence>
<dbReference type="Proteomes" id="UP000043763">
    <property type="component" value="Unassembled WGS sequence"/>
</dbReference>
<comment type="similarity">
    <text evidence="2">Belongs to the autoinducer-2 exporter (AI-2E) (TC 2.A.86) family.</text>
</comment>
<comment type="subcellular location">
    <subcellularLocation>
        <location evidence="1">Cell membrane</location>
        <topology evidence="1">Multi-pass membrane protein</topology>
    </subcellularLocation>
</comment>
<feature type="transmembrane region" description="Helical" evidence="8">
    <location>
        <begin position="122"/>
        <end position="142"/>
    </location>
</feature>
<dbReference type="GO" id="GO:0055085">
    <property type="term" value="P:transmembrane transport"/>
    <property type="evidence" value="ECO:0007669"/>
    <property type="project" value="TreeGrafter"/>
</dbReference>
<feature type="transmembrane region" description="Helical" evidence="8">
    <location>
        <begin position="89"/>
        <end position="110"/>
    </location>
</feature>
<evidence type="ECO:0000313" key="9">
    <source>
        <dbReference type="EMBL" id="CRF33164.1"/>
    </source>
</evidence>
<evidence type="ECO:0000256" key="8">
    <source>
        <dbReference type="SAM" id="Phobius"/>
    </source>
</evidence>
<reference evidence="10" key="1">
    <citation type="submission" date="2015-04" db="EMBL/GenBank/DDBJ databases">
        <authorList>
            <person name="Mushtaq Mamoona"/>
        </authorList>
    </citation>
    <scope>NUCLEOTIDE SEQUENCE [LARGE SCALE GENOMIC DNA]</scope>
    <source>
        <strain evidence="10">AN4859/03</strain>
    </source>
</reference>
<keyword evidence="5 8" id="KW-0812">Transmembrane</keyword>
<organism evidence="9 10">
    <name type="scientific">Brachyspira suanatina</name>
    <dbReference type="NCBI Taxonomy" id="381802"/>
    <lineage>
        <taxon>Bacteria</taxon>
        <taxon>Pseudomonadati</taxon>
        <taxon>Spirochaetota</taxon>
        <taxon>Spirochaetia</taxon>
        <taxon>Brachyspirales</taxon>
        <taxon>Brachyspiraceae</taxon>
        <taxon>Brachyspira</taxon>
    </lineage>
</organism>
<evidence type="ECO:0000256" key="4">
    <source>
        <dbReference type="ARBA" id="ARBA00022475"/>
    </source>
</evidence>
<dbReference type="OrthoDB" id="9793390at2"/>
<dbReference type="EMBL" id="CVLB01000001">
    <property type="protein sequence ID" value="CRF33164.1"/>
    <property type="molecule type" value="Genomic_DNA"/>
</dbReference>
<keyword evidence="4" id="KW-1003">Cell membrane</keyword>
<accession>A0A0G4K7C6</accession>
<feature type="transmembrane region" description="Helical" evidence="8">
    <location>
        <begin position="279"/>
        <end position="303"/>
    </location>
</feature>
<feature type="transmembrane region" description="Helical" evidence="8">
    <location>
        <begin position="323"/>
        <end position="343"/>
    </location>
</feature>
<feature type="transmembrane region" description="Helical" evidence="8">
    <location>
        <begin position="20"/>
        <end position="44"/>
    </location>
</feature>
<evidence type="ECO:0000256" key="2">
    <source>
        <dbReference type="ARBA" id="ARBA00009773"/>
    </source>
</evidence>
<feature type="transmembrane region" description="Helical" evidence="8">
    <location>
        <begin position="355"/>
        <end position="374"/>
    </location>
</feature>
<evidence type="ECO:0000256" key="1">
    <source>
        <dbReference type="ARBA" id="ARBA00004651"/>
    </source>
</evidence>
<name>A0A0G4K7C6_9SPIR</name>
<dbReference type="Pfam" id="PF01594">
    <property type="entry name" value="AI-2E_transport"/>
    <property type="match status" value="1"/>
</dbReference>
<feature type="transmembrane region" description="Helical" evidence="8">
    <location>
        <begin position="229"/>
        <end position="249"/>
    </location>
</feature>
<sequence>MINKNNFFSRDNNSLTHNKILVIGGEILLIAIVFTAFFYFCYLIRDIINPIILFIILIVALIPFWKYIWAKTSIVLILALFTLWVIKEAGYLVAPFIWGIFIAYMFDPLITKMQTKIPRITAVLLIYIPLLLLAIIFIIFILPRTIEQIEVIFKTLPQYVDKIYNSISDMLITLSEKLNRTIGKSFDINLEIDSNAINDFLFGNSGVVTLMYRKIIDFRFQNINSITTIFSIIFSYFVILPFVTFYLMLDFQNIKDRIIKIIPMRWQSSVSNIIKNSNYIINSYVVGMTILAVSFFIICYIMLSVTNTKYAFILALLRGLLNYIPFIGPFAAFISALFIGIITEPVWWHGALKMCIIYGIIQILDSGIMAPKILGKSVKIHPIAVMFSTIIGGVLFGFLGVLFAVPFCGIIIITIKNFFNKYYHSKFYTLTKRGE</sequence>
<evidence type="ECO:0000256" key="3">
    <source>
        <dbReference type="ARBA" id="ARBA00022448"/>
    </source>
</evidence>
<evidence type="ECO:0000256" key="6">
    <source>
        <dbReference type="ARBA" id="ARBA00022989"/>
    </source>
</evidence>
<dbReference type="RefSeq" id="WP_048594406.1">
    <property type="nucleotide sequence ID" value="NZ_CVLB01000001.1"/>
</dbReference>
<dbReference type="AlphaFoldDB" id="A0A0G4K7C6"/>
<protein>
    <submittedName>
        <fullName evidence="9">Permease</fullName>
    </submittedName>
</protein>
<dbReference type="PANTHER" id="PTHR21716">
    <property type="entry name" value="TRANSMEMBRANE PROTEIN"/>
    <property type="match status" value="1"/>
</dbReference>
<dbReference type="InterPro" id="IPR002549">
    <property type="entry name" value="AI-2E-like"/>
</dbReference>
<feature type="transmembrane region" description="Helical" evidence="8">
    <location>
        <begin position="51"/>
        <end position="69"/>
    </location>
</feature>
<proteinExistence type="inferred from homology"/>
<keyword evidence="7 8" id="KW-0472">Membrane</keyword>
<keyword evidence="3" id="KW-0813">Transport</keyword>
<evidence type="ECO:0000256" key="7">
    <source>
        <dbReference type="ARBA" id="ARBA00023136"/>
    </source>
</evidence>
<dbReference type="GO" id="GO:0005886">
    <property type="term" value="C:plasma membrane"/>
    <property type="evidence" value="ECO:0007669"/>
    <property type="project" value="UniProtKB-SubCell"/>
</dbReference>
<evidence type="ECO:0000256" key="5">
    <source>
        <dbReference type="ARBA" id="ARBA00022692"/>
    </source>
</evidence>
<keyword evidence="10" id="KW-1185">Reference proteome</keyword>
<dbReference type="PANTHER" id="PTHR21716:SF53">
    <property type="entry name" value="PERMEASE PERM-RELATED"/>
    <property type="match status" value="1"/>
</dbReference>
<feature type="transmembrane region" description="Helical" evidence="8">
    <location>
        <begin position="380"/>
        <end position="413"/>
    </location>
</feature>
<gene>
    <name evidence="9" type="ORF">BRSU_1269</name>
</gene>